<evidence type="ECO:0000313" key="1">
    <source>
        <dbReference type="EMBL" id="MCS0606780.1"/>
    </source>
</evidence>
<keyword evidence="2" id="KW-1185">Reference proteome</keyword>
<proteinExistence type="predicted"/>
<protein>
    <recommendedName>
        <fullName evidence="3">Class IIb bacteriocin, lactobin A/cerein 7B family</fullName>
    </recommendedName>
</protein>
<comment type="caution">
    <text evidence="1">The sequence shown here is derived from an EMBL/GenBank/DDBJ whole genome shotgun (WGS) entry which is preliminary data.</text>
</comment>
<dbReference type="Proteomes" id="UP001205861">
    <property type="component" value="Unassembled WGS sequence"/>
</dbReference>
<sequence>MNETITISDRGHFVPMALLTDEEVSYVSGGNPMLVAAAAAAAAFGALNAAEAFGEKIGKAIYSATH</sequence>
<evidence type="ECO:0008006" key="3">
    <source>
        <dbReference type="Google" id="ProtNLM"/>
    </source>
</evidence>
<name>A0ABT2BFB9_9BURK</name>
<reference evidence="1 2" key="1">
    <citation type="submission" date="2022-08" db="EMBL/GenBank/DDBJ databases">
        <title>Reclassification of Massilia species as members of the genera Telluria, Duganella, Pseudoduganella, Mokoshia gen. nov. and Zemynaea gen. nov. using orthogonal and non-orthogonal genome-based approaches.</title>
        <authorList>
            <person name="Bowman J.P."/>
        </authorList>
    </citation>
    <scope>NUCLEOTIDE SEQUENCE [LARGE SCALE GENOMIC DNA]</scope>
    <source>
        <strain evidence="1 2">JCM 31607</strain>
    </source>
</reference>
<gene>
    <name evidence="1" type="ORF">NX773_01200</name>
</gene>
<evidence type="ECO:0000313" key="2">
    <source>
        <dbReference type="Proteomes" id="UP001205861"/>
    </source>
</evidence>
<dbReference type="RefSeq" id="WP_258854582.1">
    <property type="nucleotide sequence ID" value="NZ_JANUGV010000001.1"/>
</dbReference>
<accession>A0ABT2BFB9</accession>
<organism evidence="1 2">
    <name type="scientific">Massilia solisilvae</name>
    <dbReference type="NCBI Taxonomy" id="1811225"/>
    <lineage>
        <taxon>Bacteria</taxon>
        <taxon>Pseudomonadati</taxon>
        <taxon>Pseudomonadota</taxon>
        <taxon>Betaproteobacteria</taxon>
        <taxon>Burkholderiales</taxon>
        <taxon>Oxalobacteraceae</taxon>
        <taxon>Telluria group</taxon>
        <taxon>Massilia</taxon>
    </lineage>
</organism>
<dbReference type="EMBL" id="JANUGV010000001">
    <property type="protein sequence ID" value="MCS0606780.1"/>
    <property type="molecule type" value="Genomic_DNA"/>
</dbReference>